<evidence type="ECO:0000313" key="2">
    <source>
        <dbReference type="Proteomes" id="UP001058602"/>
    </source>
</evidence>
<evidence type="ECO:0000313" key="1">
    <source>
        <dbReference type="EMBL" id="UUM30263.1"/>
    </source>
</evidence>
<gene>
    <name evidence="1" type="ORF">NP165_11225</name>
</gene>
<keyword evidence="2" id="KW-1185">Reference proteome</keyword>
<dbReference type="RefSeq" id="WP_257084041.1">
    <property type="nucleotide sequence ID" value="NZ_CP102096.1"/>
</dbReference>
<proteinExistence type="predicted"/>
<name>A0ABY5LHI9_9VIBR</name>
<dbReference type="EMBL" id="CP102096">
    <property type="protein sequence ID" value="UUM30263.1"/>
    <property type="molecule type" value="Genomic_DNA"/>
</dbReference>
<protein>
    <submittedName>
        <fullName evidence="1">Uncharacterized protein</fullName>
    </submittedName>
</protein>
<sequence>MDFDFFNEWEQLGTVKVGRHLSGKIVRLKSLEKMDVVQSTFPEGHSDEGCEIERYELGNIKYLFAKEISNILSDECYKLSKEPEESSKVELSNETNNPQVLVKLLALLLDHNTTHFSLG</sequence>
<dbReference type="Proteomes" id="UP001058602">
    <property type="component" value="Chromosome 1"/>
</dbReference>
<reference evidence="1" key="1">
    <citation type="submission" date="2022-07" db="EMBL/GenBank/DDBJ databases">
        <title>Complete genome of Vibrio japonicus strain JCM 31412T and phylogenomic assessment of the Nereis clade of the genus Vibrio.</title>
        <authorList>
            <person name="Shlafstein M.D."/>
            <person name="Emsley S.A."/>
            <person name="Ushijima B."/>
            <person name="Videau P."/>
            <person name="Saw J.H."/>
        </authorList>
    </citation>
    <scope>NUCLEOTIDE SEQUENCE</scope>
    <source>
        <strain evidence="1">JCM 31412</strain>
    </source>
</reference>
<organism evidence="1 2">
    <name type="scientific">Vibrio japonicus</name>
    <dbReference type="NCBI Taxonomy" id="1824638"/>
    <lineage>
        <taxon>Bacteria</taxon>
        <taxon>Pseudomonadati</taxon>
        <taxon>Pseudomonadota</taxon>
        <taxon>Gammaproteobacteria</taxon>
        <taxon>Vibrionales</taxon>
        <taxon>Vibrionaceae</taxon>
        <taxon>Vibrio</taxon>
    </lineage>
</organism>
<accession>A0ABY5LHI9</accession>